<sequence length="130" mass="14312">MPDPERQQYLRNRLRAVMNGQASASPDEIIDLSAGLAVTLPALDLLPLLGWHGVEQRDQLYMLRTLGPELGRDAAACALAVNEPGLAPAHLERARGVVWARLLDTRTDLTELRKAAPGSAARLERCRVRR</sequence>
<organism evidence="1 2">
    <name type="scientific">Actinoplanes campanulatus</name>
    <dbReference type="NCBI Taxonomy" id="113559"/>
    <lineage>
        <taxon>Bacteria</taxon>
        <taxon>Bacillati</taxon>
        <taxon>Actinomycetota</taxon>
        <taxon>Actinomycetes</taxon>
        <taxon>Micromonosporales</taxon>
        <taxon>Micromonosporaceae</taxon>
        <taxon>Actinoplanes</taxon>
    </lineage>
</organism>
<comment type="caution">
    <text evidence="1">The sequence shown here is derived from an EMBL/GenBank/DDBJ whole genome shotgun (WGS) entry which is preliminary data.</text>
</comment>
<protein>
    <submittedName>
        <fullName evidence="1">Uncharacterized protein</fullName>
    </submittedName>
</protein>
<dbReference type="AlphaFoldDB" id="A0A7W5ALK4"/>
<reference evidence="1 2" key="1">
    <citation type="submission" date="2020-08" db="EMBL/GenBank/DDBJ databases">
        <title>Genomic Encyclopedia of Type Strains, Phase III (KMG-III): the genomes of soil and plant-associated and newly described type strains.</title>
        <authorList>
            <person name="Whitman W."/>
        </authorList>
    </citation>
    <scope>NUCLEOTIDE SEQUENCE [LARGE SCALE GENOMIC DNA]</scope>
    <source>
        <strain evidence="1 2">CECT 3287</strain>
    </source>
</reference>
<accession>A0A7W5ALK4</accession>
<name>A0A7W5ALK4_9ACTN</name>
<evidence type="ECO:0000313" key="2">
    <source>
        <dbReference type="Proteomes" id="UP000590749"/>
    </source>
</evidence>
<proteinExistence type="predicted"/>
<dbReference type="Proteomes" id="UP000590749">
    <property type="component" value="Unassembled WGS sequence"/>
</dbReference>
<dbReference type="RefSeq" id="WP_183223725.1">
    <property type="nucleotide sequence ID" value="NZ_BMPW01000014.1"/>
</dbReference>
<keyword evidence="2" id="KW-1185">Reference proteome</keyword>
<gene>
    <name evidence="1" type="ORF">FHR83_005724</name>
</gene>
<dbReference type="EMBL" id="JACHXF010000013">
    <property type="protein sequence ID" value="MBB3098039.1"/>
    <property type="molecule type" value="Genomic_DNA"/>
</dbReference>
<evidence type="ECO:0000313" key="1">
    <source>
        <dbReference type="EMBL" id="MBB3098039.1"/>
    </source>
</evidence>